<dbReference type="EMBL" id="QGGI01000001">
    <property type="protein sequence ID" value="PWJ96441.1"/>
    <property type="molecule type" value="Genomic_DNA"/>
</dbReference>
<dbReference type="Proteomes" id="UP000245921">
    <property type="component" value="Unassembled WGS sequence"/>
</dbReference>
<feature type="repeat" description="TPR" evidence="3">
    <location>
        <begin position="200"/>
        <end position="233"/>
    </location>
</feature>
<keyword evidence="1" id="KW-0677">Repeat</keyword>
<dbReference type="AlphaFoldDB" id="A0AA45C8Z5"/>
<dbReference type="RefSeq" id="WP_109603441.1">
    <property type="nucleotide sequence ID" value="NZ_QGGI01000001.1"/>
</dbReference>
<evidence type="ECO:0000256" key="3">
    <source>
        <dbReference type="PROSITE-ProRule" id="PRU00339"/>
    </source>
</evidence>
<organism evidence="4 5">
    <name type="scientific">Oceanotoga teriensis</name>
    <dbReference type="NCBI Taxonomy" id="515440"/>
    <lineage>
        <taxon>Bacteria</taxon>
        <taxon>Thermotogati</taxon>
        <taxon>Thermotogota</taxon>
        <taxon>Thermotogae</taxon>
        <taxon>Petrotogales</taxon>
        <taxon>Petrotogaceae</taxon>
        <taxon>Oceanotoga</taxon>
    </lineage>
</organism>
<accession>A0AA45C8Z5</accession>
<protein>
    <submittedName>
        <fullName evidence="4">Tetratricopeptide repeat protein</fullName>
    </submittedName>
</protein>
<keyword evidence="5" id="KW-1185">Reference proteome</keyword>
<dbReference type="InterPro" id="IPR011990">
    <property type="entry name" value="TPR-like_helical_dom_sf"/>
</dbReference>
<dbReference type="PROSITE" id="PS50293">
    <property type="entry name" value="TPR_REGION"/>
    <property type="match status" value="1"/>
</dbReference>
<dbReference type="Gene3D" id="1.25.40.10">
    <property type="entry name" value="Tetratricopeptide repeat domain"/>
    <property type="match status" value="1"/>
</dbReference>
<dbReference type="PANTHER" id="PTHR45586:SF1">
    <property type="entry name" value="LIPOPOLYSACCHARIDE ASSEMBLY PROTEIN B"/>
    <property type="match status" value="1"/>
</dbReference>
<dbReference type="Pfam" id="PF14559">
    <property type="entry name" value="TPR_19"/>
    <property type="match status" value="1"/>
</dbReference>
<gene>
    <name evidence="4" type="ORF">C7380_10112</name>
</gene>
<dbReference type="SUPFAM" id="SSF48452">
    <property type="entry name" value="TPR-like"/>
    <property type="match status" value="1"/>
</dbReference>
<dbReference type="PANTHER" id="PTHR45586">
    <property type="entry name" value="TPR REPEAT-CONTAINING PROTEIN PA4667"/>
    <property type="match status" value="1"/>
</dbReference>
<sequence length="358" mass="41916">MENIVNVNLNGEVYTITDRTPFPLLLSEYLYEGDFDLMMVDLKEKKDFINECKTLKVLMDNIPGINSNFITSPFIFNDFLSYMEEFNIKINDFNHVSLNGLIDIVLDRADKKDFDIVKKILYFTLDIDSNFAPAYELLGSILIEEGNFEDGKKSLEKAAKIDPWNIAALSELGEAYFNLKEYDKAAEIWKKEIELAPNNYVTYFMITDAYMEVDKYDKAANILEKFLNRFPKSILGKFQLSNIYKELSRNIEAEGLLNEILNSIPEYESDIEIWTKLMIENNKNKTVIKFIEKFIERSENNEHFKLLLVIPYFKSGEIEKAKKIFKNLKDEYSWYIYGLKDSFNAVLNKDELKELELI</sequence>
<comment type="caution">
    <text evidence="4">The sequence shown here is derived from an EMBL/GenBank/DDBJ whole genome shotgun (WGS) entry which is preliminary data.</text>
</comment>
<keyword evidence="2 3" id="KW-0802">TPR repeat</keyword>
<evidence type="ECO:0000256" key="2">
    <source>
        <dbReference type="ARBA" id="ARBA00022803"/>
    </source>
</evidence>
<reference evidence="4 5" key="1">
    <citation type="submission" date="2018-05" db="EMBL/GenBank/DDBJ databases">
        <title>Genomic Encyclopedia of Type Strains, Phase IV (KMG-IV): sequencing the most valuable type-strain genomes for metagenomic binning, comparative biology and taxonomic classification.</title>
        <authorList>
            <person name="Goeker M."/>
        </authorList>
    </citation>
    <scope>NUCLEOTIDE SEQUENCE [LARGE SCALE GENOMIC DNA]</scope>
    <source>
        <strain evidence="4 5">DSM 24906</strain>
    </source>
</reference>
<feature type="repeat" description="TPR" evidence="3">
    <location>
        <begin position="132"/>
        <end position="165"/>
    </location>
</feature>
<feature type="repeat" description="TPR" evidence="3">
    <location>
        <begin position="166"/>
        <end position="199"/>
    </location>
</feature>
<dbReference type="Pfam" id="PF13174">
    <property type="entry name" value="TPR_6"/>
    <property type="match status" value="1"/>
</dbReference>
<dbReference type="SMART" id="SM00028">
    <property type="entry name" value="TPR"/>
    <property type="match status" value="3"/>
</dbReference>
<name>A0AA45C8Z5_9BACT</name>
<evidence type="ECO:0000313" key="5">
    <source>
        <dbReference type="Proteomes" id="UP000245921"/>
    </source>
</evidence>
<evidence type="ECO:0000256" key="1">
    <source>
        <dbReference type="ARBA" id="ARBA00022737"/>
    </source>
</evidence>
<dbReference type="PROSITE" id="PS50005">
    <property type="entry name" value="TPR"/>
    <property type="match status" value="3"/>
</dbReference>
<evidence type="ECO:0000313" key="4">
    <source>
        <dbReference type="EMBL" id="PWJ96441.1"/>
    </source>
</evidence>
<proteinExistence type="predicted"/>
<dbReference type="InterPro" id="IPR051012">
    <property type="entry name" value="CellSynth/LPSAsmb/PSIAsmb"/>
</dbReference>
<dbReference type="InterPro" id="IPR019734">
    <property type="entry name" value="TPR_rpt"/>
</dbReference>